<evidence type="ECO:0000256" key="9">
    <source>
        <dbReference type="SAM" id="MobiDB-lite"/>
    </source>
</evidence>
<dbReference type="EMBL" id="CP111025">
    <property type="protein sequence ID" value="WAR26069.1"/>
    <property type="molecule type" value="Genomic_DNA"/>
</dbReference>
<feature type="domain" description="C2H2-type" evidence="11">
    <location>
        <begin position="809"/>
        <end position="837"/>
    </location>
</feature>
<dbReference type="PROSITE" id="PS50097">
    <property type="entry name" value="BTB"/>
    <property type="match status" value="1"/>
</dbReference>
<dbReference type="PANTHER" id="PTHR24394:SF29">
    <property type="entry name" value="MYONEURIN"/>
    <property type="match status" value="1"/>
</dbReference>
<feature type="compositionally biased region" description="Basic residues" evidence="9">
    <location>
        <begin position="449"/>
        <end position="458"/>
    </location>
</feature>
<dbReference type="CDD" id="cd18186">
    <property type="entry name" value="BTB_POZ_ZBTB_KLHL-like"/>
    <property type="match status" value="1"/>
</dbReference>
<feature type="domain" description="C2H2-type" evidence="11">
    <location>
        <begin position="670"/>
        <end position="696"/>
    </location>
</feature>
<evidence type="ECO:0000256" key="7">
    <source>
        <dbReference type="PROSITE-ProRule" id="PRU00042"/>
    </source>
</evidence>
<dbReference type="Gene3D" id="3.30.160.60">
    <property type="entry name" value="Classic Zinc Finger"/>
    <property type="match status" value="4"/>
</dbReference>
<feature type="coiled-coil region" evidence="8">
    <location>
        <begin position="405"/>
        <end position="432"/>
    </location>
</feature>
<keyword evidence="3" id="KW-0677">Repeat</keyword>
<evidence type="ECO:0000256" key="3">
    <source>
        <dbReference type="ARBA" id="ARBA00022737"/>
    </source>
</evidence>
<evidence type="ECO:0000259" key="11">
    <source>
        <dbReference type="PROSITE" id="PS50157"/>
    </source>
</evidence>
<dbReference type="SUPFAM" id="SSF54695">
    <property type="entry name" value="POZ domain"/>
    <property type="match status" value="1"/>
</dbReference>
<evidence type="ECO:0000313" key="13">
    <source>
        <dbReference type="Proteomes" id="UP001164746"/>
    </source>
</evidence>
<keyword evidence="13" id="KW-1185">Reference proteome</keyword>
<feature type="domain" description="C2H2-type" evidence="11">
    <location>
        <begin position="725"/>
        <end position="752"/>
    </location>
</feature>
<evidence type="ECO:0000259" key="10">
    <source>
        <dbReference type="PROSITE" id="PS50097"/>
    </source>
</evidence>
<dbReference type="SUPFAM" id="SSF57667">
    <property type="entry name" value="beta-beta-alpha zinc fingers"/>
    <property type="match status" value="3"/>
</dbReference>
<feature type="compositionally biased region" description="Polar residues" evidence="9">
    <location>
        <begin position="862"/>
        <end position="872"/>
    </location>
</feature>
<dbReference type="SMART" id="SM00355">
    <property type="entry name" value="ZnF_C2H2"/>
    <property type="match status" value="9"/>
</dbReference>
<organism evidence="12 13">
    <name type="scientific">Mya arenaria</name>
    <name type="common">Soft-shell clam</name>
    <dbReference type="NCBI Taxonomy" id="6604"/>
    <lineage>
        <taxon>Eukaryota</taxon>
        <taxon>Metazoa</taxon>
        <taxon>Spiralia</taxon>
        <taxon>Lophotrochozoa</taxon>
        <taxon>Mollusca</taxon>
        <taxon>Bivalvia</taxon>
        <taxon>Autobranchia</taxon>
        <taxon>Heteroconchia</taxon>
        <taxon>Euheterodonta</taxon>
        <taxon>Imparidentia</taxon>
        <taxon>Neoheterodontei</taxon>
        <taxon>Myida</taxon>
        <taxon>Myoidea</taxon>
        <taxon>Myidae</taxon>
        <taxon>Mya</taxon>
    </lineage>
</organism>
<dbReference type="Proteomes" id="UP001164746">
    <property type="component" value="Chromosome 14"/>
</dbReference>
<gene>
    <name evidence="12" type="ORF">MAR_011773</name>
</gene>
<comment type="subcellular location">
    <subcellularLocation>
        <location evidence="1">Nucleus</location>
    </subcellularLocation>
</comment>
<feature type="domain" description="C2H2-type" evidence="11">
    <location>
        <begin position="697"/>
        <end position="724"/>
    </location>
</feature>
<sequence length="1029" mass="117043">MAAYTLVDDVPTSQGLPILSPDPEDRRITQQTSLLDKKADFNILEKLKHLRDNKRFCDVILEVRGVKFMAHKNVLASWSPTFASKLFNEDRNVFRDYIMVFYDNSEVFSDLLDFMYNGYVAPRETNFLQLLHLAVSFQIETLKNYCEEFLRCNLHLGNFVSTYFLSRKFKLETLEEYIVGFLQLNLSDTVKQGEFLSLKAEKFNTFLSEGWMKKIKPEIKLFLIISWVGYDVQEREKFLVLLLGHIDWSTVANDFLLEINRTENFFTSHESSLYLLLQTLYSAGIALGPYKEVFPGLRQSYSGILKEVVHASLLKNDSETFHPVTITVKERPVFKDASVNTTLSSLPCHLKDASVNTDVNNSHFVDSEIVHEPVNELVQEVEPTVSNLPEPKYDQFETLGEFIEAEIHEIKLRETQERLQKEKQLEQEVTLNEMSQITSSNTNVETPVKKKSPKKKVKSTITENDELQNLAETNFNMSKAVSEKSPIQAKNEKKSNTPKKQVILIDDFDEFHPHDAEYKPCAQELKQAELYEAMDEEDEEKDMQDLARDSVVKSIKTGGKTTPKSKRKLVKDFKQESNKVLSCQFDNCAYITKVPQRLEKHIKTAHETSFELKCNLCVFETKEVRKYNTHMKQHFPGPPFHCDYPRCTYSSEKIHTMLTHRISHTDDRPFTCDCGMRFRTNNTLIAHKKTHLGRKDYTCPECATPFATKNTLNQHLVTHSDSRPYLCDLCGFSTKFQSHLIAHKRIHTGEVFRCQFPNCQYFSPKRSQLKGHMRSHLGIRAHICDVCSKTFIERSHLIRHQKIHTNNRICCELCEYTTTRKDKLKEHFKKHHTGEVTLKAKKSKSLLGGKNKSNSKKLADNVLTSSDQSALESQGPIPMKWDHGGYSLSQVQNGTDAHEGGETLLSADGTYCVLRETLTSNETIQPILTMEQINSQMSVAKALEASGAIVSQNGGIMHGGVDGSLNSGVPVLNLLNSPLTNVEGVGAGQIVTSRMDTENGPAYTIVQSSTGLTSHSQELSGLNAFMAFI</sequence>
<evidence type="ECO:0000256" key="2">
    <source>
        <dbReference type="ARBA" id="ARBA00022723"/>
    </source>
</evidence>
<name>A0ABY7FXP6_MYAAR</name>
<evidence type="ECO:0000256" key="5">
    <source>
        <dbReference type="ARBA" id="ARBA00022833"/>
    </source>
</evidence>
<evidence type="ECO:0000313" key="12">
    <source>
        <dbReference type="EMBL" id="WAR26069.1"/>
    </source>
</evidence>
<feature type="compositionally biased region" description="Polar residues" evidence="9">
    <location>
        <begin position="436"/>
        <end position="445"/>
    </location>
</feature>
<dbReference type="Pfam" id="PF07707">
    <property type="entry name" value="BACK"/>
    <property type="match status" value="1"/>
</dbReference>
<protein>
    <submittedName>
        <fullName evidence="12">ZIM3-like protein</fullName>
    </submittedName>
</protein>
<dbReference type="Pfam" id="PF00096">
    <property type="entry name" value="zf-C2H2"/>
    <property type="match status" value="2"/>
</dbReference>
<keyword evidence="2" id="KW-0479">Metal-binding</keyword>
<dbReference type="PROSITE" id="PS00028">
    <property type="entry name" value="ZINC_FINGER_C2H2_1"/>
    <property type="match status" value="2"/>
</dbReference>
<feature type="region of interest" description="Disordered" evidence="9">
    <location>
        <begin position="436"/>
        <end position="461"/>
    </location>
</feature>
<keyword evidence="6" id="KW-0539">Nucleus</keyword>
<evidence type="ECO:0000256" key="4">
    <source>
        <dbReference type="ARBA" id="ARBA00022771"/>
    </source>
</evidence>
<reference evidence="12" key="1">
    <citation type="submission" date="2022-11" db="EMBL/GenBank/DDBJ databases">
        <title>Centuries of genome instability and evolution in soft-shell clam transmissible cancer (bioRxiv).</title>
        <authorList>
            <person name="Hart S.F.M."/>
            <person name="Yonemitsu M.A."/>
            <person name="Giersch R.M."/>
            <person name="Beal B.F."/>
            <person name="Arriagada G."/>
            <person name="Davis B.W."/>
            <person name="Ostrander E.A."/>
            <person name="Goff S.P."/>
            <person name="Metzger M.J."/>
        </authorList>
    </citation>
    <scope>NUCLEOTIDE SEQUENCE</scope>
    <source>
        <strain evidence="12">MELC-2E11</strain>
        <tissue evidence="12">Siphon/mantle</tissue>
    </source>
</reference>
<dbReference type="InterPro" id="IPR011333">
    <property type="entry name" value="SKP1/BTB/POZ_sf"/>
</dbReference>
<dbReference type="SMART" id="SM00225">
    <property type="entry name" value="BTB"/>
    <property type="match status" value="1"/>
</dbReference>
<feature type="domain" description="C2H2-type" evidence="11">
    <location>
        <begin position="752"/>
        <end position="781"/>
    </location>
</feature>
<accession>A0ABY7FXP6</accession>
<evidence type="ECO:0000256" key="8">
    <source>
        <dbReference type="SAM" id="Coils"/>
    </source>
</evidence>
<keyword evidence="8" id="KW-0175">Coiled coil</keyword>
<dbReference type="PROSITE" id="PS50157">
    <property type="entry name" value="ZINC_FINGER_C2H2_2"/>
    <property type="match status" value="7"/>
</dbReference>
<dbReference type="Gene3D" id="3.30.710.10">
    <property type="entry name" value="Potassium Channel Kv1.1, Chain A"/>
    <property type="match status" value="1"/>
</dbReference>
<feature type="domain" description="BTB" evidence="10">
    <location>
        <begin position="57"/>
        <end position="124"/>
    </location>
</feature>
<keyword evidence="5" id="KW-0862">Zinc</keyword>
<keyword evidence="4 7" id="KW-0863">Zinc-finger</keyword>
<feature type="region of interest" description="Disordered" evidence="9">
    <location>
        <begin position="841"/>
        <end position="876"/>
    </location>
</feature>
<dbReference type="InterPro" id="IPR036236">
    <property type="entry name" value="Znf_C2H2_sf"/>
</dbReference>
<proteinExistence type="predicted"/>
<dbReference type="Gene3D" id="1.25.40.420">
    <property type="match status" value="1"/>
</dbReference>
<dbReference type="Pfam" id="PF00651">
    <property type="entry name" value="BTB"/>
    <property type="match status" value="1"/>
</dbReference>
<dbReference type="InterPro" id="IPR000210">
    <property type="entry name" value="BTB/POZ_dom"/>
</dbReference>
<dbReference type="InterPro" id="IPR013087">
    <property type="entry name" value="Znf_C2H2_type"/>
</dbReference>
<feature type="domain" description="C2H2-type" evidence="11">
    <location>
        <begin position="640"/>
        <end position="669"/>
    </location>
</feature>
<evidence type="ECO:0000256" key="1">
    <source>
        <dbReference type="ARBA" id="ARBA00004123"/>
    </source>
</evidence>
<feature type="domain" description="C2H2-type" evidence="11">
    <location>
        <begin position="782"/>
        <end position="809"/>
    </location>
</feature>
<dbReference type="PANTHER" id="PTHR24394">
    <property type="entry name" value="ZINC FINGER PROTEIN"/>
    <property type="match status" value="1"/>
</dbReference>
<dbReference type="InterPro" id="IPR011705">
    <property type="entry name" value="BACK"/>
</dbReference>
<evidence type="ECO:0000256" key="6">
    <source>
        <dbReference type="ARBA" id="ARBA00023242"/>
    </source>
</evidence>